<feature type="transmembrane region" description="Helical" evidence="1">
    <location>
        <begin position="56"/>
        <end position="84"/>
    </location>
</feature>
<comment type="caution">
    <text evidence="2">The sequence shown here is derived from an EMBL/GenBank/DDBJ whole genome shotgun (WGS) entry which is preliminary data.</text>
</comment>
<keyword evidence="1" id="KW-1133">Transmembrane helix</keyword>
<name>A0A951MD34_9BACT</name>
<keyword evidence="3" id="KW-1185">Reference proteome</keyword>
<keyword evidence="1" id="KW-0812">Transmembrane</keyword>
<protein>
    <submittedName>
        <fullName evidence="2">Phage holin family protein</fullName>
    </submittedName>
</protein>
<dbReference type="EMBL" id="RPHB01000004">
    <property type="protein sequence ID" value="MBW3468132.1"/>
    <property type="molecule type" value="Genomic_DNA"/>
</dbReference>
<dbReference type="PANTHER" id="PTHR37309">
    <property type="entry name" value="SLR0284 PROTEIN"/>
    <property type="match status" value="1"/>
</dbReference>
<evidence type="ECO:0000313" key="3">
    <source>
        <dbReference type="Proteomes" id="UP000727490"/>
    </source>
</evidence>
<dbReference type="Pfam" id="PF04020">
    <property type="entry name" value="Phage_holin_4_2"/>
    <property type="match status" value="1"/>
</dbReference>
<feature type="transmembrane region" description="Helical" evidence="1">
    <location>
        <begin position="96"/>
        <end position="117"/>
    </location>
</feature>
<sequence>MSNSKDAVNILIQLVLGGIAVLITQYLLPGVVVESFVTAIVVAALIAILNITIKPLLILLTIPITVFTLGLFLLVINALMILLAAEIVPGFAVNGFWWALLFGLILGLINSLLGVSLGGNTKV</sequence>
<accession>A0A951MD34</accession>
<reference evidence="2 3" key="1">
    <citation type="journal article" date="2020" name="Syst. Appl. Microbiol.">
        <title>Arthrospiribacter ruber gen. nov., sp. nov., a novel bacterium isolated from Arthrospira cultures.</title>
        <authorList>
            <person name="Waleron M."/>
            <person name="Misztak A."/>
            <person name="Waleron M.M."/>
            <person name="Furmaniak M."/>
            <person name="Mrozik A."/>
            <person name="Waleron K."/>
        </authorList>
    </citation>
    <scope>NUCLEOTIDE SEQUENCE [LARGE SCALE GENOMIC DNA]</scope>
    <source>
        <strain evidence="2 3">DPMB0001</strain>
    </source>
</reference>
<dbReference type="InterPro" id="IPR007165">
    <property type="entry name" value="Phage_holin_4_2"/>
</dbReference>
<organism evidence="2 3">
    <name type="scientific">Arthrospiribacter ruber</name>
    <dbReference type="NCBI Taxonomy" id="2487934"/>
    <lineage>
        <taxon>Bacteria</taxon>
        <taxon>Pseudomonadati</taxon>
        <taxon>Bacteroidota</taxon>
        <taxon>Cytophagia</taxon>
        <taxon>Cytophagales</taxon>
        <taxon>Cyclobacteriaceae</taxon>
        <taxon>Arthrospiribacter</taxon>
    </lineage>
</organism>
<dbReference type="PANTHER" id="PTHR37309:SF1">
    <property type="entry name" value="SLR0284 PROTEIN"/>
    <property type="match status" value="1"/>
</dbReference>
<keyword evidence="1" id="KW-0472">Membrane</keyword>
<gene>
    <name evidence="2" type="ORF">EGN73_09940</name>
</gene>
<dbReference type="AlphaFoldDB" id="A0A951MD34"/>
<feature type="transmembrane region" description="Helical" evidence="1">
    <location>
        <begin position="7"/>
        <end position="26"/>
    </location>
</feature>
<feature type="transmembrane region" description="Helical" evidence="1">
    <location>
        <begin position="32"/>
        <end position="49"/>
    </location>
</feature>
<evidence type="ECO:0000313" key="2">
    <source>
        <dbReference type="EMBL" id="MBW3468132.1"/>
    </source>
</evidence>
<dbReference type="Proteomes" id="UP000727490">
    <property type="component" value="Unassembled WGS sequence"/>
</dbReference>
<proteinExistence type="predicted"/>
<dbReference type="RefSeq" id="WP_219288944.1">
    <property type="nucleotide sequence ID" value="NZ_RPHB01000004.1"/>
</dbReference>
<evidence type="ECO:0000256" key="1">
    <source>
        <dbReference type="SAM" id="Phobius"/>
    </source>
</evidence>